<comment type="similarity">
    <text evidence="3">Belongs to the ROX family.</text>
</comment>
<organism evidence="5">
    <name type="scientific">Micromonas pusilla</name>
    <name type="common">Picoplanktonic green alga</name>
    <name type="synonym">Chromulina pusilla</name>
    <dbReference type="NCBI Taxonomy" id="38833"/>
    <lineage>
        <taxon>Eukaryota</taxon>
        <taxon>Viridiplantae</taxon>
        <taxon>Chlorophyta</taxon>
        <taxon>Mamiellophyceae</taxon>
        <taxon>Mamiellales</taxon>
        <taxon>Mamiellaceae</taxon>
        <taxon>Micromonas</taxon>
    </lineage>
</organism>
<comment type="function">
    <text evidence="3">Oxygenase that can act as both a histone lysine demethylase and a ribosomal histidine hydroxylase.</text>
</comment>
<dbReference type="SUPFAM" id="SSF51197">
    <property type="entry name" value="Clavaminate synthase-like"/>
    <property type="match status" value="1"/>
</dbReference>
<dbReference type="PROSITE" id="PS51184">
    <property type="entry name" value="JMJC"/>
    <property type="match status" value="1"/>
</dbReference>
<keyword evidence="2 3" id="KW-0408">Iron</keyword>
<evidence type="ECO:0000256" key="2">
    <source>
        <dbReference type="ARBA" id="ARBA00023004"/>
    </source>
</evidence>
<keyword evidence="1 3" id="KW-0479">Metal-binding</keyword>
<evidence type="ECO:0000313" key="5">
    <source>
        <dbReference type="EMBL" id="CAD8433958.1"/>
    </source>
</evidence>
<dbReference type="AlphaFoldDB" id="A0A7S0CUE6"/>
<dbReference type="Gene3D" id="3.40.366.30">
    <property type="entry name" value="50S ribosomal protein L16 arginine hydroxylase, Chain A, Domain 2"/>
    <property type="match status" value="1"/>
</dbReference>
<evidence type="ECO:0000256" key="1">
    <source>
        <dbReference type="ARBA" id="ARBA00022723"/>
    </source>
</evidence>
<name>A0A7S0CUE6_MICPS</name>
<dbReference type="GO" id="GO:0016706">
    <property type="term" value="F:2-oxoglutarate-dependent dioxygenase activity"/>
    <property type="evidence" value="ECO:0007669"/>
    <property type="project" value="UniProtKB-UniRule"/>
</dbReference>
<feature type="domain" description="JmjC" evidence="4">
    <location>
        <begin position="158"/>
        <end position="293"/>
    </location>
</feature>
<proteinExistence type="inferred from homology"/>
<dbReference type="Gene3D" id="2.60.120.650">
    <property type="entry name" value="Cupin"/>
    <property type="match status" value="1"/>
</dbReference>
<dbReference type="GO" id="GO:0005634">
    <property type="term" value="C:nucleus"/>
    <property type="evidence" value="ECO:0007669"/>
    <property type="project" value="UniProtKB-SubCell"/>
</dbReference>
<keyword evidence="3" id="KW-0223">Dioxygenase</keyword>
<sequence>MSARAVHVHPVLSSLGATRSKKVGGRFGVVKATRGRDASRCAAAQSVDGVGEIEELHASFPFSREQWDNFMKEYWQKRPVVIRGALEPGEASMPIDSSELAGLACESEFQPRILKKGSNGPSDWSLDLGPFTEEELQSLPSDGSWCVVVNDLEKHIPEATKLLDAFDQFPRWRVADVQASLSGEGGGVGAHSDQFDVFLMQGEGRKRWSISDDPEYAPEKEESFFENIDVRVLKDFQPKTRSLLEPGDVLYLPPRVAHHGIAEGCDAVCVTYSIGFLAPTHDDLILSYAQSAVDTRNAVTERWSDPWLEPQAEVGQISQAAVKQAGDIIRDSMPKTEADIARWFGCHVTGNLGFDGEQAMPEEKLSPDELQDVWAEEGALIRRADVKFAFIDEVADGSLEGCLFFAGGEVWHLKSASSIQLARHIANNDEIMAENWQGLSDGVGHEIDGDGVALVHDLFSSGFLFLDGD</sequence>
<evidence type="ECO:0000256" key="3">
    <source>
        <dbReference type="RuleBase" id="RU366061"/>
    </source>
</evidence>
<dbReference type="GO" id="GO:0005506">
    <property type="term" value="F:iron ion binding"/>
    <property type="evidence" value="ECO:0007669"/>
    <property type="project" value="UniProtKB-UniRule"/>
</dbReference>
<dbReference type="PANTHER" id="PTHR13096">
    <property type="entry name" value="MINA53 MYC INDUCED NUCLEAR ANTIGEN"/>
    <property type="match status" value="1"/>
</dbReference>
<protein>
    <recommendedName>
        <fullName evidence="3">Bifunctional lysine-specific demethylase and histidyl-hydroxylase</fullName>
        <ecNumber evidence="3">1.14.11.-</ecNumber>
    </recommendedName>
</protein>
<dbReference type="EMBL" id="HBEN01003498">
    <property type="protein sequence ID" value="CAD8433958.1"/>
    <property type="molecule type" value="Transcribed_RNA"/>
</dbReference>
<gene>
    <name evidence="5" type="ORF">MSP1401_LOCUS2814</name>
</gene>
<dbReference type="PANTHER" id="PTHR13096:SF8">
    <property type="entry name" value="RIBOSOMAL OXYGENASE 1"/>
    <property type="match status" value="1"/>
</dbReference>
<comment type="cofactor">
    <cofactor evidence="3">
        <name>Fe(2+)</name>
        <dbReference type="ChEBI" id="CHEBI:29033"/>
    </cofactor>
    <text evidence="3">Binds 1 Fe(2+) ion per subunit.</text>
</comment>
<evidence type="ECO:0000259" key="4">
    <source>
        <dbReference type="PROSITE" id="PS51184"/>
    </source>
</evidence>
<keyword evidence="3" id="KW-0804">Transcription</keyword>
<dbReference type="EC" id="1.14.11.-" evidence="3"/>
<accession>A0A7S0CUE6</accession>
<keyword evidence="3" id="KW-0539">Nucleus</keyword>
<reference evidence="5" key="1">
    <citation type="submission" date="2021-01" db="EMBL/GenBank/DDBJ databases">
        <authorList>
            <person name="Corre E."/>
            <person name="Pelletier E."/>
            <person name="Niang G."/>
            <person name="Scheremetjew M."/>
            <person name="Finn R."/>
            <person name="Kale V."/>
            <person name="Holt S."/>
            <person name="Cochrane G."/>
            <person name="Meng A."/>
            <person name="Brown T."/>
            <person name="Cohen L."/>
        </authorList>
    </citation>
    <scope>NUCLEOTIDE SEQUENCE</scope>
    <source>
        <strain evidence="5">CCAC1681</strain>
    </source>
</reference>
<dbReference type="InterPro" id="IPR003347">
    <property type="entry name" value="JmjC_dom"/>
</dbReference>
<keyword evidence="3" id="KW-0805">Transcription regulation</keyword>
<dbReference type="Pfam" id="PF08007">
    <property type="entry name" value="JmjC_2"/>
    <property type="match status" value="1"/>
</dbReference>
<comment type="subcellular location">
    <subcellularLocation>
        <location evidence="3">Nucleus</location>
    </subcellularLocation>
</comment>
<dbReference type="InterPro" id="IPR039994">
    <property type="entry name" value="NO66-like"/>
</dbReference>
<keyword evidence="3" id="KW-0560">Oxidoreductase</keyword>